<dbReference type="RefSeq" id="WP_094856511.1">
    <property type="nucleotide sequence ID" value="NZ_NEVM01000005.1"/>
</dbReference>
<comment type="similarity">
    <text evidence="1">Belongs to the UPF0065 (bug) family.</text>
</comment>
<name>A0A261S438_9BORD</name>
<dbReference type="SUPFAM" id="SSF53850">
    <property type="entry name" value="Periplasmic binding protein-like II"/>
    <property type="match status" value="1"/>
</dbReference>
<keyword evidence="2" id="KW-0472">Membrane</keyword>
<evidence type="ECO:0008006" key="5">
    <source>
        <dbReference type="Google" id="ProtNLM"/>
    </source>
</evidence>
<accession>A0A261S438</accession>
<evidence type="ECO:0000313" key="4">
    <source>
        <dbReference type="Proteomes" id="UP000216020"/>
    </source>
</evidence>
<evidence type="ECO:0000256" key="2">
    <source>
        <dbReference type="SAM" id="Phobius"/>
    </source>
</evidence>
<dbReference type="AlphaFoldDB" id="A0A261S438"/>
<dbReference type="Gene3D" id="3.40.190.10">
    <property type="entry name" value="Periplasmic binding protein-like II"/>
    <property type="match status" value="1"/>
</dbReference>
<dbReference type="CDD" id="cd13578">
    <property type="entry name" value="PBP2_Bug27"/>
    <property type="match status" value="1"/>
</dbReference>
<dbReference type="OrthoDB" id="8678477at2"/>
<reference evidence="4" key="1">
    <citation type="submission" date="2017-05" db="EMBL/GenBank/DDBJ databases">
        <title>Complete and WGS of Bordetella genogroups.</title>
        <authorList>
            <person name="Spilker T."/>
            <person name="Lipuma J."/>
        </authorList>
    </citation>
    <scope>NUCLEOTIDE SEQUENCE [LARGE SCALE GENOMIC DNA]</scope>
    <source>
        <strain evidence="4">AU16122</strain>
    </source>
</reference>
<evidence type="ECO:0000256" key="1">
    <source>
        <dbReference type="ARBA" id="ARBA00006987"/>
    </source>
</evidence>
<evidence type="ECO:0000313" key="3">
    <source>
        <dbReference type="EMBL" id="OZI32104.1"/>
    </source>
</evidence>
<comment type="caution">
    <text evidence="3">The sequence shown here is derived from an EMBL/GenBank/DDBJ whole genome shotgun (WGS) entry which is preliminary data.</text>
</comment>
<keyword evidence="4" id="KW-1185">Reference proteome</keyword>
<dbReference type="Proteomes" id="UP000216020">
    <property type="component" value="Unassembled WGS sequence"/>
</dbReference>
<dbReference type="InterPro" id="IPR005064">
    <property type="entry name" value="BUG"/>
</dbReference>
<keyword evidence="2" id="KW-0812">Transmembrane</keyword>
<dbReference type="InterPro" id="IPR042100">
    <property type="entry name" value="Bug_dom1"/>
</dbReference>
<feature type="transmembrane region" description="Helical" evidence="2">
    <location>
        <begin position="44"/>
        <end position="65"/>
    </location>
</feature>
<organism evidence="3 4">
    <name type="scientific">Bordetella genomosp. 10</name>
    <dbReference type="NCBI Taxonomy" id="1416804"/>
    <lineage>
        <taxon>Bacteria</taxon>
        <taxon>Pseudomonadati</taxon>
        <taxon>Pseudomonadota</taxon>
        <taxon>Betaproteobacteria</taxon>
        <taxon>Burkholderiales</taxon>
        <taxon>Alcaligenaceae</taxon>
        <taxon>Bordetella</taxon>
    </lineage>
</organism>
<dbReference type="PANTHER" id="PTHR42928:SF5">
    <property type="entry name" value="BLR1237 PROTEIN"/>
    <property type="match status" value="1"/>
</dbReference>
<gene>
    <name evidence="3" type="ORF">CAL29_30190</name>
</gene>
<sequence>MKICRWMDRLGRSGSAKGSEGFEGRGAPKRLAGIRRVVRAARGLAARSLLGAAALGMAGAASAAYPDRPITLVVGYAPGGAVDVVARILGRELGEALGQTVVVENKPGFGGNLGAQYVKRAEPDGYTLLMAPTTSYALIGKLMGAKAVGYDLTKDFRPVALVGELPIVLVASHTVQAKTLPDFLATLKKEPGKIAYGSSGNGTIEHVVAEMFRLQEKVDIMHVPYRGAAPAMTDLMSGQIQMMFATAPTALANIPTGRVHAIGVASAQRLPSLPDVPTLAEQGLPDFSAQSLYGVLAPAATPEAVVAKLNATLAKLMETPRVKEQFALQGVLPLRNTPAEAARQLQADVAKWNKVIDAAGITYTP</sequence>
<dbReference type="PIRSF" id="PIRSF017082">
    <property type="entry name" value="YflP"/>
    <property type="match status" value="1"/>
</dbReference>
<dbReference type="EMBL" id="NEVM01000005">
    <property type="protein sequence ID" value="OZI32104.1"/>
    <property type="molecule type" value="Genomic_DNA"/>
</dbReference>
<dbReference type="PANTHER" id="PTHR42928">
    <property type="entry name" value="TRICARBOXYLATE-BINDING PROTEIN"/>
    <property type="match status" value="1"/>
</dbReference>
<dbReference type="Pfam" id="PF03401">
    <property type="entry name" value="TctC"/>
    <property type="match status" value="1"/>
</dbReference>
<proteinExistence type="inferred from homology"/>
<keyword evidence="2" id="KW-1133">Transmembrane helix</keyword>
<protein>
    <recommendedName>
        <fullName evidence="5">MFS transporter</fullName>
    </recommendedName>
</protein>
<dbReference type="Gene3D" id="3.40.190.150">
    <property type="entry name" value="Bordetella uptake gene, domain 1"/>
    <property type="match status" value="1"/>
</dbReference>